<evidence type="ECO:0000256" key="3">
    <source>
        <dbReference type="ARBA" id="ARBA00022475"/>
    </source>
</evidence>
<dbReference type="Pfam" id="PF07690">
    <property type="entry name" value="MFS_1"/>
    <property type="match status" value="1"/>
</dbReference>
<comment type="subcellular location">
    <subcellularLocation>
        <location evidence="1">Cell membrane</location>
        <topology evidence="1">Multi-pass membrane protein</topology>
    </subcellularLocation>
</comment>
<sequence length="394" mass="41653">MTEQTNKKYGVMVKAATLSVALLMYTTSMTTPALAEIAKAFPDASGETVKLIGSIPSLMLCIFSLVSGWLTRKVSIKKAILIASGLIFAGVLPAFFGDMNFILFTRVVFGAGYGLVFPLASAVVTDLFDGSEKDAMMGWKSAVGALAGVVFQSLGGILAAYSWRFSFLGFLLVIPIVILVLFVLPDTGVQKTAETAKTQGSKYTKTLYICCAVGFLLNAVQFSYMQNMALFITGEQIGTAIDAANVLSTFTAFSFLAGLVYVGFAKIGRQYTPAIAILLVGIAFGIAMAASSKPLFFVSAAVFGLGFGFTNPALTLKAASGVTDKSHTPMAISIYVCCTGIGQFSSAYILKFVRDILHITAARADWQIACVSILSGSVIGILCIALSGRKINKQ</sequence>
<keyword evidence="2" id="KW-0813">Transport</keyword>
<feature type="transmembrane region" description="Helical" evidence="7">
    <location>
        <begin position="244"/>
        <end position="264"/>
    </location>
</feature>
<evidence type="ECO:0000256" key="1">
    <source>
        <dbReference type="ARBA" id="ARBA00004651"/>
    </source>
</evidence>
<evidence type="ECO:0000256" key="6">
    <source>
        <dbReference type="ARBA" id="ARBA00023136"/>
    </source>
</evidence>
<dbReference type="RefSeq" id="WP_147598536.1">
    <property type="nucleotide sequence ID" value="NZ_BAABXP010000001.1"/>
</dbReference>
<keyword evidence="6 7" id="KW-0472">Membrane</keyword>
<dbReference type="SUPFAM" id="SSF103473">
    <property type="entry name" value="MFS general substrate transporter"/>
    <property type="match status" value="1"/>
</dbReference>
<dbReference type="Proteomes" id="UP001549106">
    <property type="component" value="Unassembled WGS sequence"/>
</dbReference>
<comment type="caution">
    <text evidence="9">The sequence shown here is derived from an EMBL/GenBank/DDBJ whole genome shotgun (WGS) entry which is preliminary data.</text>
</comment>
<keyword evidence="5 7" id="KW-1133">Transmembrane helix</keyword>
<dbReference type="InterPro" id="IPR020846">
    <property type="entry name" value="MFS_dom"/>
</dbReference>
<evidence type="ECO:0000313" key="9">
    <source>
        <dbReference type="EMBL" id="MET3749584.1"/>
    </source>
</evidence>
<dbReference type="PANTHER" id="PTHR23517">
    <property type="entry name" value="RESISTANCE PROTEIN MDTM, PUTATIVE-RELATED-RELATED"/>
    <property type="match status" value="1"/>
</dbReference>
<feature type="transmembrane region" description="Helical" evidence="7">
    <location>
        <begin position="108"/>
        <end position="129"/>
    </location>
</feature>
<name>A0ABV2M0J1_9FIRM</name>
<dbReference type="InterPro" id="IPR050171">
    <property type="entry name" value="MFS_Transporters"/>
</dbReference>
<reference evidence="9 10" key="1">
    <citation type="submission" date="2024-06" db="EMBL/GenBank/DDBJ databases">
        <title>Genomic Encyclopedia of Type Strains, Phase IV (KMG-IV): sequencing the most valuable type-strain genomes for metagenomic binning, comparative biology and taxonomic classification.</title>
        <authorList>
            <person name="Goeker M."/>
        </authorList>
    </citation>
    <scope>NUCLEOTIDE SEQUENCE [LARGE SCALE GENOMIC DNA]</scope>
    <source>
        <strain evidence="9 10">DSM 29492</strain>
    </source>
</reference>
<keyword evidence="4 7" id="KW-0812">Transmembrane</keyword>
<dbReference type="InterPro" id="IPR036259">
    <property type="entry name" value="MFS_trans_sf"/>
</dbReference>
<feature type="transmembrane region" description="Helical" evidence="7">
    <location>
        <begin position="366"/>
        <end position="386"/>
    </location>
</feature>
<dbReference type="PANTHER" id="PTHR23517:SF2">
    <property type="entry name" value="MULTIDRUG RESISTANCE PROTEIN MDTH"/>
    <property type="match status" value="1"/>
</dbReference>
<feature type="domain" description="Major facilitator superfamily (MFS) profile" evidence="8">
    <location>
        <begin position="12"/>
        <end position="392"/>
    </location>
</feature>
<keyword evidence="3" id="KW-1003">Cell membrane</keyword>
<feature type="transmembrane region" description="Helical" evidence="7">
    <location>
        <begin position="167"/>
        <end position="185"/>
    </location>
</feature>
<proteinExistence type="predicted"/>
<dbReference type="InterPro" id="IPR011701">
    <property type="entry name" value="MFS"/>
</dbReference>
<evidence type="ECO:0000313" key="10">
    <source>
        <dbReference type="Proteomes" id="UP001549106"/>
    </source>
</evidence>
<gene>
    <name evidence="9" type="ORF">ABID24_000818</name>
</gene>
<evidence type="ECO:0000256" key="5">
    <source>
        <dbReference type="ARBA" id="ARBA00022989"/>
    </source>
</evidence>
<organism evidence="9 10">
    <name type="scientific">Blautia caecimuris</name>
    <dbReference type="NCBI Taxonomy" id="1796615"/>
    <lineage>
        <taxon>Bacteria</taxon>
        <taxon>Bacillati</taxon>
        <taxon>Bacillota</taxon>
        <taxon>Clostridia</taxon>
        <taxon>Lachnospirales</taxon>
        <taxon>Lachnospiraceae</taxon>
        <taxon>Blautia</taxon>
    </lineage>
</organism>
<feature type="transmembrane region" description="Helical" evidence="7">
    <location>
        <begin position="141"/>
        <end position="161"/>
    </location>
</feature>
<dbReference type="EMBL" id="JBEPMJ010000004">
    <property type="protein sequence ID" value="MET3749584.1"/>
    <property type="molecule type" value="Genomic_DNA"/>
</dbReference>
<evidence type="ECO:0000256" key="4">
    <source>
        <dbReference type="ARBA" id="ARBA00022692"/>
    </source>
</evidence>
<dbReference type="PROSITE" id="PS50850">
    <property type="entry name" value="MFS"/>
    <property type="match status" value="1"/>
</dbReference>
<feature type="transmembrane region" description="Helical" evidence="7">
    <location>
        <begin position="206"/>
        <end position="224"/>
    </location>
</feature>
<feature type="transmembrane region" description="Helical" evidence="7">
    <location>
        <begin position="79"/>
        <end position="96"/>
    </location>
</feature>
<protein>
    <submittedName>
        <fullName evidence="9">MFS family permease</fullName>
    </submittedName>
</protein>
<feature type="transmembrane region" description="Helical" evidence="7">
    <location>
        <begin position="296"/>
        <end position="316"/>
    </location>
</feature>
<feature type="transmembrane region" description="Helical" evidence="7">
    <location>
        <begin position="328"/>
        <end position="350"/>
    </location>
</feature>
<feature type="transmembrane region" description="Helical" evidence="7">
    <location>
        <begin position="271"/>
        <end position="290"/>
    </location>
</feature>
<keyword evidence="10" id="KW-1185">Reference proteome</keyword>
<evidence type="ECO:0000256" key="7">
    <source>
        <dbReference type="SAM" id="Phobius"/>
    </source>
</evidence>
<dbReference type="Gene3D" id="1.20.1250.20">
    <property type="entry name" value="MFS general substrate transporter like domains"/>
    <property type="match status" value="1"/>
</dbReference>
<evidence type="ECO:0000259" key="8">
    <source>
        <dbReference type="PROSITE" id="PS50850"/>
    </source>
</evidence>
<evidence type="ECO:0000256" key="2">
    <source>
        <dbReference type="ARBA" id="ARBA00022448"/>
    </source>
</evidence>
<feature type="transmembrane region" description="Helical" evidence="7">
    <location>
        <begin position="51"/>
        <end position="70"/>
    </location>
</feature>
<accession>A0ABV2M0J1</accession>